<proteinExistence type="predicted"/>
<evidence type="ECO:0000313" key="1">
    <source>
        <dbReference type="EMBL" id="VAX20015.1"/>
    </source>
</evidence>
<sequence length="118" mass="12971">MKFASASGRWLIEDYNGGPEGLMRSLTQKVVDELPQDALGHVKGFAEFDGGEVYVSSTLIPVEINLSTKGKFKGGAITANMVLVFAELTADIMEQALELGKQKVETGFNCRFIKERKR</sequence>
<accession>A0A3B1CMB1</accession>
<reference evidence="1" key="1">
    <citation type="submission" date="2018-06" db="EMBL/GenBank/DDBJ databases">
        <authorList>
            <person name="Zhirakovskaya E."/>
        </authorList>
    </citation>
    <scope>NUCLEOTIDE SEQUENCE</scope>
</reference>
<name>A0A3B1CMB1_9ZZZZ</name>
<gene>
    <name evidence="1" type="ORF">MNBD_NITROSPINAE04-2720</name>
</gene>
<protein>
    <submittedName>
        <fullName evidence="1">Uncharacterized protein</fullName>
    </submittedName>
</protein>
<dbReference type="EMBL" id="UOGA01000166">
    <property type="protein sequence ID" value="VAX20015.1"/>
    <property type="molecule type" value="Genomic_DNA"/>
</dbReference>
<dbReference type="AlphaFoldDB" id="A0A3B1CMB1"/>
<organism evidence="1">
    <name type="scientific">hydrothermal vent metagenome</name>
    <dbReference type="NCBI Taxonomy" id="652676"/>
    <lineage>
        <taxon>unclassified sequences</taxon>
        <taxon>metagenomes</taxon>
        <taxon>ecological metagenomes</taxon>
    </lineage>
</organism>